<dbReference type="Pfam" id="PF00440">
    <property type="entry name" value="TetR_N"/>
    <property type="match status" value="1"/>
</dbReference>
<dbReference type="GO" id="GO:0003700">
    <property type="term" value="F:DNA-binding transcription factor activity"/>
    <property type="evidence" value="ECO:0007669"/>
    <property type="project" value="TreeGrafter"/>
</dbReference>
<dbReference type="PROSITE" id="PS50977">
    <property type="entry name" value="HTH_TETR_2"/>
    <property type="match status" value="1"/>
</dbReference>
<evidence type="ECO:0000259" key="5">
    <source>
        <dbReference type="PROSITE" id="PS50977"/>
    </source>
</evidence>
<dbReference type="GO" id="GO:0000976">
    <property type="term" value="F:transcription cis-regulatory region binding"/>
    <property type="evidence" value="ECO:0007669"/>
    <property type="project" value="TreeGrafter"/>
</dbReference>
<feature type="domain" description="HTH tetR-type" evidence="5">
    <location>
        <begin position="13"/>
        <end position="73"/>
    </location>
</feature>
<dbReference type="InterPro" id="IPR009057">
    <property type="entry name" value="Homeodomain-like_sf"/>
</dbReference>
<dbReference type="PROSITE" id="PS01081">
    <property type="entry name" value="HTH_TETR_1"/>
    <property type="match status" value="1"/>
</dbReference>
<reference evidence="6" key="2">
    <citation type="submission" date="2020-09" db="EMBL/GenBank/DDBJ databases">
        <authorList>
            <person name="Sun Q."/>
            <person name="Sedlacek I."/>
        </authorList>
    </citation>
    <scope>NUCLEOTIDE SEQUENCE</scope>
    <source>
        <strain evidence="6">CCM 7905</strain>
    </source>
</reference>
<dbReference type="PANTHER" id="PTHR30055:SF238">
    <property type="entry name" value="MYCOFACTOCIN BIOSYNTHESIS TRANSCRIPTIONAL REGULATOR MFTR-RELATED"/>
    <property type="match status" value="1"/>
</dbReference>
<evidence type="ECO:0000313" key="6">
    <source>
        <dbReference type="EMBL" id="GGG18541.1"/>
    </source>
</evidence>
<dbReference type="SUPFAM" id="SSF46689">
    <property type="entry name" value="Homeodomain-like"/>
    <property type="match status" value="1"/>
</dbReference>
<dbReference type="PANTHER" id="PTHR30055">
    <property type="entry name" value="HTH-TYPE TRANSCRIPTIONAL REGULATOR RUTR"/>
    <property type="match status" value="1"/>
</dbReference>
<comment type="caution">
    <text evidence="6">The sequence shown here is derived from an EMBL/GenBank/DDBJ whole genome shotgun (WGS) entry which is preliminary data.</text>
</comment>
<evidence type="ECO:0000256" key="1">
    <source>
        <dbReference type="ARBA" id="ARBA00023015"/>
    </source>
</evidence>
<organism evidence="6 7">
    <name type="scientific">Rhodococcoides trifolii</name>
    <dbReference type="NCBI Taxonomy" id="908250"/>
    <lineage>
        <taxon>Bacteria</taxon>
        <taxon>Bacillati</taxon>
        <taxon>Actinomycetota</taxon>
        <taxon>Actinomycetes</taxon>
        <taxon>Mycobacteriales</taxon>
        <taxon>Nocardiaceae</taxon>
        <taxon>Rhodococcoides</taxon>
    </lineage>
</organism>
<dbReference type="EMBL" id="BMCU01000004">
    <property type="protein sequence ID" value="GGG18541.1"/>
    <property type="molecule type" value="Genomic_DNA"/>
</dbReference>
<keyword evidence="1" id="KW-0805">Transcription regulation</keyword>
<accession>A0A917G1N5</accession>
<evidence type="ECO:0000256" key="2">
    <source>
        <dbReference type="ARBA" id="ARBA00023125"/>
    </source>
</evidence>
<evidence type="ECO:0000313" key="7">
    <source>
        <dbReference type="Proteomes" id="UP000654257"/>
    </source>
</evidence>
<dbReference type="InterPro" id="IPR023772">
    <property type="entry name" value="DNA-bd_HTH_TetR-type_CS"/>
</dbReference>
<proteinExistence type="predicted"/>
<gene>
    <name evidence="6" type="ORF">GCM10007304_35600</name>
</gene>
<dbReference type="InterPro" id="IPR050109">
    <property type="entry name" value="HTH-type_TetR-like_transc_reg"/>
</dbReference>
<reference evidence="6" key="1">
    <citation type="journal article" date="2014" name="Int. J. Syst. Evol. Microbiol.">
        <title>Complete genome sequence of Corynebacterium casei LMG S-19264T (=DSM 44701T), isolated from a smear-ripened cheese.</title>
        <authorList>
            <consortium name="US DOE Joint Genome Institute (JGI-PGF)"/>
            <person name="Walter F."/>
            <person name="Albersmeier A."/>
            <person name="Kalinowski J."/>
            <person name="Ruckert C."/>
        </authorList>
    </citation>
    <scope>NUCLEOTIDE SEQUENCE</scope>
    <source>
        <strain evidence="6">CCM 7905</strain>
    </source>
</reference>
<name>A0A917G1N5_9NOCA</name>
<dbReference type="AlphaFoldDB" id="A0A917G1N5"/>
<sequence>MRQGTGLRERKRLATRRQIETSAVDLVLEHGYDAVTVEMICAASNISTRSFFNYFPSKDAAVVGEMINIPDEDSINRIIDDHPSNPLLGVVRVFESTLVGAEDEFELVLLRQKIVKSNPELMQRHFRTMLELEEAVTTVVEKRLRANPQGRHLTGRVQADEEALAIVMTAGTAMKYVFRRWQATGRTQSRAELLTPALELMAEIIRPTTS</sequence>
<keyword evidence="3" id="KW-0804">Transcription</keyword>
<evidence type="ECO:0000256" key="4">
    <source>
        <dbReference type="PROSITE-ProRule" id="PRU00335"/>
    </source>
</evidence>
<evidence type="ECO:0000256" key="3">
    <source>
        <dbReference type="ARBA" id="ARBA00023163"/>
    </source>
</evidence>
<dbReference type="InterPro" id="IPR001647">
    <property type="entry name" value="HTH_TetR"/>
</dbReference>
<keyword evidence="2 4" id="KW-0238">DNA-binding</keyword>
<dbReference type="RefSeq" id="WP_229746138.1">
    <property type="nucleotide sequence ID" value="NZ_BMCU01000004.1"/>
</dbReference>
<keyword evidence="7" id="KW-1185">Reference proteome</keyword>
<protein>
    <submittedName>
        <fullName evidence="6">TetR family transcriptional regulator</fullName>
    </submittedName>
</protein>
<dbReference type="Proteomes" id="UP000654257">
    <property type="component" value="Unassembled WGS sequence"/>
</dbReference>
<dbReference type="Gene3D" id="1.10.357.10">
    <property type="entry name" value="Tetracycline Repressor, domain 2"/>
    <property type="match status" value="1"/>
</dbReference>
<feature type="DNA-binding region" description="H-T-H motif" evidence="4">
    <location>
        <begin position="36"/>
        <end position="55"/>
    </location>
</feature>